<reference evidence="1" key="1">
    <citation type="submission" date="2014-11" db="EMBL/GenBank/DDBJ databases">
        <title>Complete sequence of the conjugative pEC598 plasmid of avian pathogenic Escherichia coli QT598.</title>
        <authorList>
            <person name="Garenaux A."/>
            <person name="Veyrier F."/>
            <person name="Dozois C."/>
        </authorList>
    </citation>
    <scope>NUCLEOTIDE SEQUENCE</scope>
    <source>
        <strain evidence="1">QT598</strain>
        <plasmid evidence="1">pEC598</plasmid>
    </source>
</reference>
<keyword evidence="1" id="KW-0614">Plasmid</keyword>
<dbReference type="InterPro" id="IPR008966">
    <property type="entry name" value="Adhesion_dom_sf"/>
</dbReference>
<proteinExistence type="predicted"/>
<dbReference type="GO" id="GO:0009289">
    <property type="term" value="C:pilus"/>
    <property type="evidence" value="ECO:0007669"/>
    <property type="project" value="InterPro"/>
</dbReference>
<name>A0A3S6C6E8_ECOLX</name>
<dbReference type="AlphaFoldDB" id="A0A3S6C6E8"/>
<dbReference type="GO" id="GO:0007155">
    <property type="term" value="P:cell adhesion"/>
    <property type="evidence" value="ECO:0007669"/>
    <property type="project" value="InterPro"/>
</dbReference>
<protein>
    <submittedName>
        <fullName evidence="1">Uncharacterized protein</fullName>
    </submittedName>
</protein>
<evidence type="ECO:0000313" key="1">
    <source>
        <dbReference type="EMBL" id="AKG46884.1"/>
    </source>
</evidence>
<dbReference type="SUPFAM" id="SSF49401">
    <property type="entry name" value="Bacterial adhesins"/>
    <property type="match status" value="1"/>
</dbReference>
<accession>A0A3S6C6E8</accession>
<dbReference type="InterPro" id="IPR036937">
    <property type="entry name" value="Adhesion_dom_fimbrial_sf"/>
</dbReference>
<dbReference type="Gene3D" id="2.60.40.1090">
    <property type="entry name" value="Fimbrial-type adhesion domain"/>
    <property type="match status" value="1"/>
</dbReference>
<dbReference type="RefSeq" id="WP_059331527.1">
    <property type="nucleotide sequence ID" value="NZ_BFNR01000017.1"/>
</dbReference>
<sequence>MRSFFLFLLTLSANTYAATYCDLLWQIPHFQAQSFKKINELEYDLVIKTDPNMQLLSRVRENMWPWYSVPVAGWYTYWVVFDNSISSFSNNIRYQVISINNETSPGTEHRVGTGSHVWTNGCTVLDYGGVLNWGESTNLTLRLKFENPIPAGIYNFSGSSLPVKVFYEENKGGYADSQSVLRGYLGRIPYISVDNWQLEVKAPTCSHNHPSLDFGQITYEQAKAGINISKNLSLSCKDNPVSVKLYFKDTQKTVTEAFCGKNSTEKNCKITIGDNNKDNIIFNKDSFSSSGSGTLNIPINATFKSKKPEPGPFKDSVIIVAEIN</sequence>
<organism evidence="1">
    <name type="scientific">Escherichia coli</name>
    <dbReference type="NCBI Taxonomy" id="562"/>
    <lineage>
        <taxon>Bacteria</taxon>
        <taxon>Pseudomonadati</taxon>
        <taxon>Pseudomonadota</taxon>
        <taxon>Gammaproteobacteria</taxon>
        <taxon>Enterobacterales</taxon>
        <taxon>Enterobacteriaceae</taxon>
        <taxon>Escherichia</taxon>
    </lineage>
</organism>
<geneLocation type="plasmid" evidence="1">
    <name>pEC598</name>
</geneLocation>
<dbReference type="EMBL" id="KP119165">
    <property type="protein sequence ID" value="AKG46884.1"/>
    <property type="molecule type" value="Genomic_DNA"/>
</dbReference>